<dbReference type="Gene3D" id="3.40.50.300">
    <property type="entry name" value="P-loop containing nucleotide triphosphate hydrolases"/>
    <property type="match status" value="1"/>
</dbReference>
<comment type="caution">
    <text evidence="1">The sequence shown here is derived from an EMBL/GenBank/DDBJ whole genome shotgun (WGS) entry which is preliminary data.</text>
</comment>
<reference evidence="1 2" key="1">
    <citation type="submission" date="2020-10" db="EMBL/GenBank/DDBJ databases">
        <title>Sequencing the genomes of 1000 actinobacteria strains.</title>
        <authorList>
            <person name="Klenk H.-P."/>
        </authorList>
    </citation>
    <scope>NUCLEOTIDE SEQUENCE [LARGE SCALE GENOMIC DNA]</scope>
    <source>
        <strain evidence="1 2">DSM 46744</strain>
    </source>
</reference>
<accession>A0ABR9K1X5</accession>
<organism evidence="1 2">
    <name type="scientific">Actinomadura algeriensis</name>
    <dbReference type="NCBI Taxonomy" id="1679523"/>
    <lineage>
        <taxon>Bacteria</taxon>
        <taxon>Bacillati</taxon>
        <taxon>Actinomycetota</taxon>
        <taxon>Actinomycetes</taxon>
        <taxon>Streptosporangiales</taxon>
        <taxon>Thermomonosporaceae</taxon>
        <taxon>Actinomadura</taxon>
    </lineage>
</organism>
<dbReference type="Proteomes" id="UP000627838">
    <property type="component" value="Unassembled WGS sequence"/>
</dbReference>
<evidence type="ECO:0000313" key="1">
    <source>
        <dbReference type="EMBL" id="MBE1536841.1"/>
    </source>
</evidence>
<evidence type="ECO:0000313" key="2">
    <source>
        <dbReference type="Proteomes" id="UP000627838"/>
    </source>
</evidence>
<protein>
    <submittedName>
        <fullName evidence="1">Uncharacterized protein</fullName>
    </submittedName>
</protein>
<dbReference type="RefSeq" id="WP_225961437.1">
    <property type="nucleotide sequence ID" value="NZ_JADBDZ010000001.1"/>
</dbReference>
<dbReference type="EMBL" id="JADBDZ010000001">
    <property type="protein sequence ID" value="MBE1536841.1"/>
    <property type="molecule type" value="Genomic_DNA"/>
</dbReference>
<proteinExistence type="predicted"/>
<dbReference type="InterPro" id="IPR027417">
    <property type="entry name" value="P-loop_NTPase"/>
</dbReference>
<keyword evidence="2" id="KW-1185">Reference proteome</keyword>
<name>A0ABR9K1X5_9ACTN</name>
<sequence length="192" mass="21273">MAHRHDLPVPARGDRLLATDPRLRAPLPAELAVPWRFTGASPERREELIDAGAAAGDLLNLLNPALATVHDHGPRLPEECVVAMHSGFRNWGCSATVRLDGYSRWLAFQDFTDVYHRHRHVLTTLGGADGRRWLLKAPAHSAELPADDPTGMIDRYHAAHPRHAKGAHHYTLDDFALDEAAIRARFASWAAL</sequence>
<gene>
    <name evidence="1" type="ORF">H4W34_006674</name>
</gene>